<protein>
    <submittedName>
        <fullName evidence="1">Uncharacterized protein</fullName>
    </submittedName>
</protein>
<evidence type="ECO:0000313" key="1">
    <source>
        <dbReference type="EMBL" id="PSL25725.1"/>
    </source>
</evidence>
<dbReference type="OrthoDB" id="964329at2"/>
<organism evidence="1 2">
    <name type="scientific">Dyadobacter jiangsuensis</name>
    <dbReference type="NCBI Taxonomy" id="1591085"/>
    <lineage>
        <taxon>Bacteria</taxon>
        <taxon>Pseudomonadati</taxon>
        <taxon>Bacteroidota</taxon>
        <taxon>Cytophagia</taxon>
        <taxon>Cytophagales</taxon>
        <taxon>Spirosomataceae</taxon>
        <taxon>Dyadobacter</taxon>
    </lineage>
</organism>
<proteinExistence type="predicted"/>
<keyword evidence="2" id="KW-1185">Reference proteome</keyword>
<dbReference type="Proteomes" id="UP000241964">
    <property type="component" value="Unassembled WGS sequence"/>
</dbReference>
<comment type="caution">
    <text evidence="1">The sequence shown here is derived from an EMBL/GenBank/DDBJ whole genome shotgun (WGS) entry which is preliminary data.</text>
</comment>
<dbReference type="RefSeq" id="WP_106597623.1">
    <property type="nucleotide sequence ID" value="NZ_PYAS01000011.1"/>
</dbReference>
<dbReference type="EMBL" id="PYAS01000011">
    <property type="protein sequence ID" value="PSL25725.1"/>
    <property type="molecule type" value="Genomic_DNA"/>
</dbReference>
<reference evidence="1 2" key="1">
    <citation type="submission" date="2018-03" db="EMBL/GenBank/DDBJ databases">
        <title>Genomic Encyclopedia of Archaeal and Bacterial Type Strains, Phase II (KMG-II): from individual species to whole genera.</title>
        <authorList>
            <person name="Goeker M."/>
        </authorList>
    </citation>
    <scope>NUCLEOTIDE SEQUENCE [LARGE SCALE GENOMIC DNA]</scope>
    <source>
        <strain evidence="1 2">DSM 29057</strain>
    </source>
</reference>
<name>A0A2P8FVR0_9BACT</name>
<gene>
    <name evidence="1" type="ORF">CLV60_111177</name>
</gene>
<sequence length="69" mass="7881">METLIVELTHKNALQLLRDLEAMDIIRLHSGKEAPQKKLSEKYKGVLPKEAGEDLVSHVNQMRSEWGNI</sequence>
<dbReference type="AlphaFoldDB" id="A0A2P8FVR0"/>
<accession>A0A2P8FVR0</accession>
<evidence type="ECO:0000313" key="2">
    <source>
        <dbReference type="Proteomes" id="UP000241964"/>
    </source>
</evidence>